<evidence type="ECO:0000313" key="2">
    <source>
        <dbReference type="Proteomes" id="UP000256405"/>
    </source>
</evidence>
<dbReference type="Pfam" id="PF13618">
    <property type="entry name" value="Gluconate_2-dh3"/>
    <property type="match status" value="1"/>
</dbReference>
<sequence length="185" mass="20703">MNRRNSLKILGGTAVGIAGLALADWKWQLLDGVNHTGFFTSKEEKLITSIADTIIPAGLPAKTPTSDAKPIGAISTGTDIYLMKLFEHCYEKEDQDKIKRQLAALDTHAGNELGNFFYKLPQDIREQFLLGLSSSENEDEREFFDMMKRETITGFTTVKEVMVDYRNYKVAPGYYHGCADLPAQT</sequence>
<name>A0A3E0DHI2_9BACT</name>
<comment type="caution">
    <text evidence="1">The sequence shown here is derived from an EMBL/GenBank/DDBJ whole genome shotgun (WGS) entry which is preliminary data.</text>
</comment>
<gene>
    <name evidence="1" type="ORF">C8N25_12811</name>
</gene>
<dbReference type="InterPro" id="IPR027056">
    <property type="entry name" value="Gluconate_2DH_su3"/>
</dbReference>
<organism evidence="1 2">
    <name type="scientific">Algoriphagus antarcticus</name>
    <dbReference type="NCBI Taxonomy" id="238540"/>
    <lineage>
        <taxon>Bacteria</taxon>
        <taxon>Pseudomonadati</taxon>
        <taxon>Bacteroidota</taxon>
        <taxon>Cytophagia</taxon>
        <taxon>Cytophagales</taxon>
        <taxon>Cyclobacteriaceae</taxon>
        <taxon>Algoriphagus</taxon>
    </lineage>
</organism>
<evidence type="ECO:0000313" key="1">
    <source>
        <dbReference type="EMBL" id="REG81221.1"/>
    </source>
</evidence>
<dbReference type="AlphaFoldDB" id="A0A3E0DHI2"/>
<protein>
    <submittedName>
        <fullName evidence="1">Gluconate 2-dehydrogenase subunit 3-like protein</fullName>
    </submittedName>
</protein>
<dbReference type="EMBL" id="QUNF01000028">
    <property type="protein sequence ID" value="REG81221.1"/>
    <property type="molecule type" value="Genomic_DNA"/>
</dbReference>
<dbReference type="Proteomes" id="UP000256405">
    <property type="component" value="Unassembled WGS sequence"/>
</dbReference>
<accession>A0A3E0DHI2</accession>
<keyword evidence="2" id="KW-1185">Reference proteome</keyword>
<dbReference type="OrthoDB" id="6385145at2"/>
<proteinExistence type="predicted"/>
<dbReference type="RefSeq" id="WP_086541925.1">
    <property type="nucleotide sequence ID" value="NZ_MSSW01000037.1"/>
</dbReference>
<reference evidence="1 2" key="1">
    <citation type="submission" date="2018-08" db="EMBL/GenBank/DDBJ databases">
        <title>Genomic Encyclopedia of Archaeal and Bacterial Type Strains, Phase II (KMG-II): from individual species to whole genera.</title>
        <authorList>
            <person name="Goeker M."/>
        </authorList>
    </citation>
    <scope>NUCLEOTIDE SEQUENCE [LARGE SCALE GENOMIC DNA]</scope>
    <source>
        <strain evidence="1 2">DSM 15986</strain>
    </source>
</reference>